<keyword evidence="3" id="KW-1133">Transmembrane helix</keyword>
<feature type="coiled-coil region" evidence="1">
    <location>
        <begin position="89"/>
        <end position="186"/>
    </location>
</feature>
<accession>A0A9Q0FKH7</accession>
<keyword evidence="3" id="KW-0812">Transmembrane</keyword>
<dbReference type="OrthoDB" id="2822301at2759"/>
<organism evidence="4 5">
    <name type="scientific">Turnera subulata</name>
    <dbReference type="NCBI Taxonomy" id="218843"/>
    <lineage>
        <taxon>Eukaryota</taxon>
        <taxon>Viridiplantae</taxon>
        <taxon>Streptophyta</taxon>
        <taxon>Embryophyta</taxon>
        <taxon>Tracheophyta</taxon>
        <taxon>Spermatophyta</taxon>
        <taxon>Magnoliopsida</taxon>
        <taxon>eudicotyledons</taxon>
        <taxon>Gunneridae</taxon>
        <taxon>Pentapetalae</taxon>
        <taxon>rosids</taxon>
        <taxon>fabids</taxon>
        <taxon>Malpighiales</taxon>
        <taxon>Passifloraceae</taxon>
        <taxon>Turnera</taxon>
    </lineage>
</organism>
<sequence length="206" mass="23502">MSSHSSSSSSIKSVPRHPKQQSAKRITSVGKQKPDFGYVGVDILCFCGLRSGRWISWTDDHPGVRFHKCNVCKFFRFIDAIEGWAAEVIRGLRDRERELHVANQELETELHEHMINGEALIGRVDELESENGELKAEIGELKAENGELKAQNLRLAEERDALSLESRKLQAQIAMYEREKKNFRCKIGAVVVAICIVWLFFRCMLD</sequence>
<feature type="compositionally biased region" description="Low complexity" evidence="2">
    <location>
        <begin position="1"/>
        <end position="13"/>
    </location>
</feature>
<evidence type="ECO:0000313" key="4">
    <source>
        <dbReference type="EMBL" id="KAJ4832042.1"/>
    </source>
</evidence>
<comment type="caution">
    <text evidence="4">The sequence shown here is derived from an EMBL/GenBank/DDBJ whole genome shotgun (WGS) entry which is preliminary data.</text>
</comment>
<feature type="transmembrane region" description="Helical" evidence="3">
    <location>
        <begin position="183"/>
        <end position="201"/>
    </location>
</feature>
<proteinExistence type="predicted"/>
<name>A0A9Q0FKH7_9ROSI</name>
<dbReference type="AlphaFoldDB" id="A0A9Q0FKH7"/>
<feature type="region of interest" description="Disordered" evidence="2">
    <location>
        <begin position="1"/>
        <end position="27"/>
    </location>
</feature>
<evidence type="ECO:0000313" key="5">
    <source>
        <dbReference type="Proteomes" id="UP001141552"/>
    </source>
</evidence>
<dbReference type="PANTHER" id="PTHR33248">
    <property type="entry name" value="ZINC ION-BINDING PROTEIN"/>
    <property type="match status" value="1"/>
</dbReference>
<keyword evidence="3" id="KW-0472">Membrane</keyword>
<reference evidence="4" key="1">
    <citation type="submission" date="2022-02" db="EMBL/GenBank/DDBJ databases">
        <authorList>
            <person name="Henning P.M."/>
            <person name="McCubbin A.G."/>
            <person name="Shore J.S."/>
        </authorList>
    </citation>
    <scope>NUCLEOTIDE SEQUENCE</scope>
    <source>
        <strain evidence="4">F60SS</strain>
        <tissue evidence="4">Leaves</tissue>
    </source>
</reference>
<evidence type="ECO:0000256" key="1">
    <source>
        <dbReference type="SAM" id="Coils"/>
    </source>
</evidence>
<reference evidence="4" key="2">
    <citation type="journal article" date="2023" name="Plants (Basel)">
        <title>Annotation of the Turnera subulata (Passifloraceae) Draft Genome Reveals the S-Locus Evolved after the Divergence of Turneroideae from Passifloroideae in a Stepwise Manner.</title>
        <authorList>
            <person name="Henning P.M."/>
            <person name="Roalson E.H."/>
            <person name="Mir W."/>
            <person name="McCubbin A.G."/>
            <person name="Shore J.S."/>
        </authorList>
    </citation>
    <scope>NUCLEOTIDE SEQUENCE</scope>
    <source>
        <strain evidence="4">F60SS</strain>
    </source>
</reference>
<keyword evidence="1" id="KW-0175">Coiled coil</keyword>
<keyword evidence="5" id="KW-1185">Reference proteome</keyword>
<dbReference type="Proteomes" id="UP001141552">
    <property type="component" value="Unassembled WGS sequence"/>
</dbReference>
<evidence type="ECO:0000256" key="2">
    <source>
        <dbReference type="SAM" id="MobiDB-lite"/>
    </source>
</evidence>
<protein>
    <submittedName>
        <fullName evidence="4">Uncharacterized protein</fullName>
    </submittedName>
</protein>
<dbReference type="EMBL" id="JAKUCV010005223">
    <property type="protein sequence ID" value="KAJ4832042.1"/>
    <property type="molecule type" value="Genomic_DNA"/>
</dbReference>
<evidence type="ECO:0000256" key="3">
    <source>
        <dbReference type="SAM" id="Phobius"/>
    </source>
</evidence>
<gene>
    <name evidence="4" type="ORF">Tsubulata_045285</name>
</gene>